<keyword evidence="3" id="KW-0472">Membrane</keyword>
<dbReference type="InterPro" id="IPR052534">
    <property type="entry name" value="Extracell_DNA_Util/SecSys_Comp"/>
</dbReference>
<keyword evidence="3" id="KW-0812">Transmembrane</keyword>
<reference evidence="4 5" key="1">
    <citation type="journal article" date="2015" name="Genome Announc.">
        <title>Draft Genome Sequence of the Terrestrial Cyanobacterium Scytonema millei VB511283, Isolated from Eastern India.</title>
        <authorList>
            <person name="Sen D."/>
            <person name="Chandrababunaidu M.M."/>
            <person name="Singh D."/>
            <person name="Sanghi N."/>
            <person name="Ghorai A."/>
            <person name="Mishra G.P."/>
            <person name="Madduluri M."/>
            <person name="Adhikary S.P."/>
            <person name="Tripathy S."/>
        </authorList>
    </citation>
    <scope>NUCLEOTIDE SEQUENCE [LARGE SCALE GENOMIC DNA]</scope>
    <source>
        <strain evidence="4 5">VB511283</strain>
    </source>
</reference>
<sequence>MYSLDVNFLKDRAPQKSGFATGGSKTRMSAVGQTPLFVGAAVAAVIPVVVGAWWLLLQTQNTQMENKLAALDAELNRLGLQEEELKKIQAETSTLQTDTKALATVFNQIRPWSAMLQDLRDRIPRAVQIESIKQIPAIASSGAPQPPAAAGNAAPPPAANPAGGIEITGKARSFSDVNDFLLTLKQSAFFQATDTRIISAELAEAAASNEKSAVKPPSLVRYTIQSNLSNVPAADLLQELERKGTLGLVTRIRTLQQKGVIQP</sequence>
<dbReference type="RefSeq" id="WP_039717044.1">
    <property type="nucleotide sequence ID" value="NZ_JTJC03000004.1"/>
</dbReference>
<organism evidence="4 5">
    <name type="scientific">Scytonema millei VB511283</name>
    <dbReference type="NCBI Taxonomy" id="1245923"/>
    <lineage>
        <taxon>Bacteria</taxon>
        <taxon>Bacillati</taxon>
        <taxon>Cyanobacteriota</taxon>
        <taxon>Cyanophyceae</taxon>
        <taxon>Nostocales</taxon>
        <taxon>Scytonemataceae</taxon>
        <taxon>Scytonema</taxon>
    </lineage>
</organism>
<evidence type="ECO:0000313" key="4">
    <source>
        <dbReference type="EMBL" id="NHC36282.1"/>
    </source>
</evidence>
<dbReference type="EMBL" id="JTJC03000004">
    <property type="protein sequence ID" value="NHC36282.1"/>
    <property type="molecule type" value="Genomic_DNA"/>
</dbReference>
<dbReference type="InterPro" id="IPR007813">
    <property type="entry name" value="PilN"/>
</dbReference>
<name>A0A9X5E916_9CYAN</name>
<dbReference type="Pfam" id="PF05137">
    <property type="entry name" value="PilN"/>
    <property type="match status" value="1"/>
</dbReference>
<comment type="caution">
    <text evidence="4">The sequence shown here is derived from an EMBL/GenBank/DDBJ whole genome shotgun (WGS) entry which is preliminary data.</text>
</comment>
<dbReference type="Proteomes" id="UP000031532">
    <property type="component" value="Unassembled WGS sequence"/>
</dbReference>
<dbReference type="OrthoDB" id="422602at2"/>
<feature type="region of interest" description="Disordered" evidence="2">
    <location>
        <begin position="140"/>
        <end position="165"/>
    </location>
</feature>
<protein>
    <submittedName>
        <fullName evidence="4">Fimbrial protein</fullName>
    </submittedName>
</protein>
<evidence type="ECO:0000313" key="5">
    <source>
        <dbReference type="Proteomes" id="UP000031532"/>
    </source>
</evidence>
<feature type="compositionally biased region" description="Low complexity" evidence="2">
    <location>
        <begin position="140"/>
        <end position="153"/>
    </location>
</feature>
<feature type="transmembrane region" description="Helical" evidence="3">
    <location>
        <begin position="36"/>
        <end position="57"/>
    </location>
</feature>
<evidence type="ECO:0000256" key="1">
    <source>
        <dbReference type="SAM" id="Coils"/>
    </source>
</evidence>
<dbReference type="AlphaFoldDB" id="A0A9X5E916"/>
<evidence type="ECO:0000256" key="3">
    <source>
        <dbReference type="SAM" id="Phobius"/>
    </source>
</evidence>
<dbReference type="PANTHER" id="PTHR40278:SF1">
    <property type="entry name" value="DNA UTILIZATION PROTEIN HOFN"/>
    <property type="match status" value="1"/>
</dbReference>
<dbReference type="PANTHER" id="PTHR40278">
    <property type="entry name" value="DNA UTILIZATION PROTEIN HOFN"/>
    <property type="match status" value="1"/>
</dbReference>
<accession>A0A9X5E916</accession>
<evidence type="ECO:0000256" key="2">
    <source>
        <dbReference type="SAM" id="MobiDB-lite"/>
    </source>
</evidence>
<keyword evidence="5" id="KW-1185">Reference proteome</keyword>
<keyword evidence="1" id="KW-0175">Coiled coil</keyword>
<proteinExistence type="predicted"/>
<feature type="coiled-coil region" evidence="1">
    <location>
        <begin position="61"/>
        <end position="91"/>
    </location>
</feature>
<gene>
    <name evidence="4" type="ORF">QH73_0016790</name>
</gene>
<keyword evidence="3" id="KW-1133">Transmembrane helix</keyword>